<organism evidence="1 2">
    <name type="scientific">Colletotrichum musicola</name>
    <dbReference type="NCBI Taxonomy" id="2175873"/>
    <lineage>
        <taxon>Eukaryota</taxon>
        <taxon>Fungi</taxon>
        <taxon>Dikarya</taxon>
        <taxon>Ascomycota</taxon>
        <taxon>Pezizomycotina</taxon>
        <taxon>Sordariomycetes</taxon>
        <taxon>Hypocreomycetidae</taxon>
        <taxon>Glomerellales</taxon>
        <taxon>Glomerellaceae</taxon>
        <taxon>Colletotrichum</taxon>
        <taxon>Colletotrichum orchidearum species complex</taxon>
    </lineage>
</organism>
<sequence length="103" mass="11213">MAKCRFGHLQKHNMHLPGRGGLGLDDPPCRYRRLVPGGNVDPAPPRAAQRHLLLLHISDAVSGGNITTRPAPLLHHLQKGSAILRLNTLPFRSIWLAGPLSVV</sequence>
<gene>
    <name evidence="1" type="ORF">CMUS01_07950</name>
</gene>
<dbReference type="Proteomes" id="UP000639643">
    <property type="component" value="Unassembled WGS sequence"/>
</dbReference>
<evidence type="ECO:0000313" key="2">
    <source>
        <dbReference type="Proteomes" id="UP000639643"/>
    </source>
</evidence>
<keyword evidence="2" id="KW-1185">Reference proteome</keyword>
<accession>A0A8H6NE26</accession>
<dbReference type="AlphaFoldDB" id="A0A8H6NE26"/>
<proteinExistence type="predicted"/>
<protein>
    <submittedName>
        <fullName evidence="1">Uncharacterized protein</fullName>
    </submittedName>
</protein>
<comment type="caution">
    <text evidence="1">The sequence shown here is derived from an EMBL/GenBank/DDBJ whole genome shotgun (WGS) entry which is preliminary data.</text>
</comment>
<reference evidence="1" key="1">
    <citation type="journal article" date="2020" name="Phytopathology">
        <title>Genome Sequence Resources of Colletotrichum truncatum, C. plurivorum, C. musicola, and C. sojae: Four Species Pathogenic to Soybean (Glycine max).</title>
        <authorList>
            <person name="Rogerio F."/>
            <person name="Boufleur T.R."/>
            <person name="Ciampi-Guillardi M."/>
            <person name="Sukno S.A."/>
            <person name="Thon M.R."/>
            <person name="Massola Junior N.S."/>
            <person name="Baroncelli R."/>
        </authorList>
    </citation>
    <scope>NUCLEOTIDE SEQUENCE</scope>
    <source>
        <strain evidence="1">LFN0074</strain>
    </source>
</reference>
<name>A0A8H6NE26_9PEZI</name>
<dbReference type="EMBL" id="WIGM01000297">
    <property type="protein sequence ID" value="KAF6829954.1"/>
    <property type="molecule type" value="Genomic_DNA"/>
</dbReference>
<evidence type="ECO:0000313" key="1">
    <source>
        <dbReference type="EMBL" id="KAF6829954.1"/>
    </source>
</evidence>